<keyword evidence="2" id="KW-1185">Reference proteome</keyword>
<gene>
    <name evidence="1" type="ordered locus">Cabther_B0661</name>
</gene>
<dbReference type="AlphaFoldDB" id="G2LKQ2"/>
<evidence type="ECO:0000313" key="2">
    <source>
        <dbReference type="Proteomes" id="UP000006791"/>
    </source>
</evidence>
<dbReference type="STRING" id="981222.Cabther_B0661"/>
<organism evidence="1 2">
    <name type="scientific">Chloracidobacterium thermophilum (strain B)</name>
    <dbReference type="NCBI Taxonomy" id="981222"/>
    <lineage>
        <taxon>Bacteria</taxon>
        <taxon>Pseudomonadati</taxon>
        <taxon>Acidobacteriota</taxon>
        <taxon>Terriglobia</taxon>
        <taxon>Terriglobales</taxon>
        <taxon>Acidobacteriaceae</taxon>
        <taxon>Chloracidobacterium</taxon>
    </lineage>
</organism>
<protein>
    <submittedName>
        <fullName evidence="1">Uncharacterized protein</fullName>
    </submittedName>
</protein>
<accession>G2LKQ2</accession>
<dbReference type="KEGG" id="ctm:Cabther_B0661"/>
<dbReference type="EMBL" id="CP002515">
    <property type="protein sequence ID" value="AEP13659.1"/>
    <property type="molecule type" value="Genomic_DNA"/>
</dbReference>
<sequence>MVQDSRVPYLSSYISPVPPTTRLAVGPAPVISLNLESRKP</sequence>
<dbReference type="HOGENOM" id="CLU_3287016_0_0_0"/>
<dbReference type="Proteomes" id="UP000006791">
    <property type="component" value="Chromosome 2"/>
</dbReference>
<proteinExistence type="predicted"/>
<name>G2LKQ2_CHLTF</name>
<evidence type="ECO:0000313" key="1">
    <source>
        <dbReference type="EMBL" id="AEP13659.1"/>
    </source>
</evidence>
<reference evidence="1 2" key="1">
    <citation type="journal article" date="2012" name="Environ. Microbiol.">
        <title>Complete genome of Candidatus Chloracidobacterium thermophilum, a chlorophyll-based photoheterotroph belonging to the phylum Acidobacteria.</title>
        <authorList>
            <person name="Garcia Costas A.M."/>
            <person name="Liu Z."/>
            <person name="Tomsho L.P."/>
            <person name="Schuster S.C."/>
            <person name="Ward D.M."/>
            <person name="Bryant D.A."/>
        </authorList>
    </citation>
    <scope>NUCLEOTIDE SEQUENCE [LARGE SCALE GENOMIC DNA]</scope>
    <source>
        <strain evidence="1 2">B</strain>
    </source>
</reference>